<reference evidence="1" key="1">
    <citation type="submission" date="2020-05" db="EMBL/GenBank/DDBJ databases">
        <title>Large-scale comparative analyses of tick genomes elucidate their genetic diversity and vector capacities.</title>
        <authorList>
            <person name="Jia N."/>
            <person name="Wang J."/>
            <person name="Shi W."/>
            <person name="Du L."/>
            <person name="Sun Y."/>
            <person name="Zhan W."/>
            <person name="Jiang J."/>
            <person name="Wang Q."/>
            <person name="Zhang B."/>
            <person name="Ji P."/>
            <person name="Sakyi L.B."/>
            <person name="Cui X."/>
            <person name="Yuan T."/>
            <person name="Jiang B."/>
            <person name="Yang W."/>
            <person name="Lam T.T.-Y."/>
            <person name="Chang Q."/>
            <person name="Ding S."/>
            <person name="Wang X."/>
            <person name="Zhu J."/>
            <person name="Ruan X."/>
            <person name="Zhao L."/>
            <person name="Wei J."/>
            <person name="Que T."/>
            <person name="Du C."/>
            <person name="Cheng J."/>
            <person name="Dai P."/>
            <person name="Han X."/>
            <person name="Huang E."/>
            <person name="Gao Y."/>
            <person name="Liu J."/>
            <person name="Shao H."/>
            <person name="Ye R."/>
            <person name="Li L."/>
            <person name="Wei W."/>
            <person name="Wang X."/>
            <person name="Wang C."/>
            <person name="Yang T."/>
            <person name="Huo Q."/>
            <person name="Li W."/>
            <person name="Guo W."/>
            <person name="Chen H."/>
            <person name="Zhou L."/>
            <person name="Ni X."/>
            <person name="Tian J."/>
            <person name="Zhou Y."/>
            <person name="Sheng Y."/>
            <person name="Liu T."/>
            <person name="Pan Y."/>
            <person name="Xia L."/>
            <person name="Li J."/>
            <person name="Zhao F."/>
            <person name="Cao W."/>
        </authorList>
    </citation>
    <scope>NUCLEOTIDE SEQUENCE</scope>
    <source>
        <strain evidence="1">Hyas-2018</strain>
    </source>
</reference>
<protein>
    <submittedName>
        <fullName evidence="1">Uncharacterized protein</fullName>
    </submittedName>
</protein>
<evidence type="ECO:0000313" key="2">
    <source>
        <dbReference type="Proteomes" id="UP000821845"/>
    </source>
</evidence>
<organism evidence="1 2">
    <name type="scientific">Hyalomma asiaticum</name>
    <name type="common">Tick</name>
    <dbReference type="NCBI Taxonomy" id="266040"/>
    <lineage>
        <taxon>Eukaryota</taxon>
        <taxon>Metazoa</taxon>
        <taxon>Ecdysozoa</taxon>
        <taxon>Arthropoda</taxon>
        <taxon>Chelicerata</taxon>
        <taxon>Arachnida</taxon>
        <taxon>Acari</taxon>
        <taxon>Parasitiformes</taxon>
        <taxon>Ixodida</taxon>
        <taxon>Ixodoidea</taxon>
        <taxon>Ixodidae</taxon>
        <taxon>Hyalomminae</taxon>
        <taxon>Hyalomma</taxon>
    </lineage>
</organism>
<name>A0ACB7TF79_HYAAI</name>
<dbReference type="EMBL" id="CM023481">
    <property type="protein sequence ID" value="KAH6945733.1"/>
    <property type="molecule type" value="Genomic_DNA"/>
</dbReference>
<keyword evidence="2" id="KW-1185">Reference proteome</keyword>
<sequence>MVARLTAIENRFSAALHAALERIPGMIASQMPELASRTRKSLIIKRVSTPGTNIKIPRLHSLSEEEMYEGPITPVVQNTGNLDPAGPLILRSGLPNINEQNGGQ</sequence>
<accession>A0ACB7TF79</accession>
<evidence type="ECO:0000313" key="1">
    <source>
        <dbReference type="EMBL" id="KAH6945733.1"/>
    </source>
</evidence>
<gene>
    <name evidence="1" type="ORF">HPB50_009728</name>
</gene>
<proteinExistence type="predicted"/>
<comment type="caution">
    <text evidence="1">The sequence shown here is derived from an EMBL/GenBank/DDBJ whole genome shotgun (WGS) entry which is preliminary data.</text>
</comment>
<dbReference type="Proteomes" id="UP000821845">
    <property type="component" value="Chromosome 1"/>
</dbReference>